<protein>
    <submittedName>
        <fullName evidence="2">Uncharacterized protein</fullName>
    </submittedName>
</protein>
<feature type="region of interest" description="Disordered" evidence="1">
    <location>
        <begin position="1"/>
        <end position="30"/>
    </location>
</feature>
<comment type="caution">
    <text evidence="2">The sequence shown here is derived from an EMBL/GenBank/DDBJ whole genome shotgun (WGS) entry which is preliminary data.</text>
</comment>
<evidence type="ECO:0000313" key="2">
    <source>
        <dbReference type="EMBL" id="KAJ1215882.1"/>
    </source>
</evidence>
<reference evidence="2" key="1">
    <citation type="journal article" date="2022" name="bioRxiv">
        <title>Sequencing and chromosome-scale assembly of the giantPleurodeles waltlgenome.</title>
        <authorList>
            <person name="Brown T."/>
            <person name="Elewa A."/>
            <person name="Iarovenko S."/>
            <person name="Subramanian E."/>
            <person name="Araus A.J."/>
            <person name="Petzold A."/>
            <person name="Susuki M."/>
            <person name="Suzuki K.-i.T."/>
            <person name="Hayashi T."/>
            <person name="Toyoda A."/>
            <person name="Oliveira C."/>
            <person name="Osipova E."/>
            <person name="Leigh N.D."/>
            <person name="Simon A."/>
            <person name="Yun M.H."/>
        </authorList>
    </citation>
    <scope>NUCLEOTIDE SEQUENCE</scope>
    <source>
        <strain evidence="2">20211129_DDA</strain>
        <tissue evidence="2">Liver</tissue>
    </source>
</reference>
<feature type="region of interest" description="Disordered" evidence="1">
    <location>
        <begin position="96"/>
        <end position="132"/>
    </location>
</feature>
<evidence type="ECO:0000313" key="3">
    <source>
        <dbReference type="Proteomes" id="UP001066276"/>
    </source>
</evidence>
<gene>
    <name evidence="2" type="ORF">NDU88_003489</name>
</gene>
<evidence type="ECO:0000256" key="1">
    <source>
        <dbReference type="SAM" id="MobiDB-lite"/>
    </source>
</evidence>
<dbReference type="Proteomes" id="UP001066276">
    <property type="component" value="Chromosome 1_1"/>
</dbReference>
<name>A0AAV7WT71_PLEWA</name>
<sequence length="132" mass="13630">MLLGSRRFPGDPRRPSPGLPPVPRGSRGPHVCSVLLVPRGVSYLPGEQLSPKDRVSGVLRPRNPALTARVAPLCMAAPPRGPAGPAHADTAQFRRGSAEGPFSAPAGYRAARAPIQSPAGRYGSPVPSDDGG</sequence>
<keyword evidence="3" id="KW-1185">Reference proteome</keyword>
<organism evidence="2 3">
    <name type="scientific">Pleurodeles waltl</name>
    <name type="common">Iberian ribbed newt</name>
    <dbReference type="NCBI Taxonomy" id="8319"/>
    <lineage>
        <taxon>Eukaryota</taxon>
        <taxon>Metazoa</taxon>
        <taxon>Chordata</taxon>
        <taxon>Craniata</taxon>
        <taxon>Vertebrata</taxon>
        <taxon>Euteleostomi</taxon>
        <taxon>Amphibia</taxon>
        <taxon>Batrachia</taxon>
        <taxon>Caudata</taxon>
        <taxon>Salamandroidea</taxon>
        <taxon>Salamandridae</taxon>
        <taxon>Pleurodelinae</taxon>
        <taxon>Pleurodeles</taxon>
    </lineage>
</organism>
<dbReference type="EMBL" id="JANPWB010000001">
    <property type="protein sequence ID" value="KAJ1215882.1"/>
    <property type="molecule type" value="Genomic_DNA"/>
</dbReference>
<proteinExistence type="predicted"/>
<accession>A0AAV7WT71</accession>
<dbReference type="AlphaFoldDB" id="A0AAV7WT71"/>